<evidence type="ECO:0000256" key="10">
    <source>
        <dbReference type="RuleBase" id="RU365067"/>
    </source>
</evidence>
<accession>A0AAE0NHV3</accession>
<dbReference type="GO" id="GO:0005789">
    <property type="term" value="C:endoplasmic reticulum membrane"/>
    <property type="evidence" value="ECO:0007669"/>
    <property type="project" value="UniProtKB-SubCell"/>
</dbReference>
<dbReference type="EMBL" id="JAULSW010000005">
    <property type="protein sequence ID" value="KAK3381777.1"/>
    <property type="molecule type" value="Genomic_DNA"/>
</dbReference>
<feature type="transmembrane region" description="Helical" evidence="10">
    <location>
        <begin position="179"/>
        <end position="198"/>
    </location>
</feature>
<feature type="transmembrane region" description="Helical" evidence="10">
    <location>
        <begin position="421"/>
        <end position="441"/>
    </location>
</feature>
<proteinExistence type="inferred from homology"/>
<feature type="transmembrane region" description="Helical" evidence="10">
    <location>
        <begin position="210"/>
        <end position="230"/>
    </location>
</feature>
<keyword evidence="6 10" id="KW-1133">Transmembrane helix</keyword>
<dbReference type="Proteomes" id="UP001285441">
    <property type="component" value="Unassembled WGS sequence"/>
</dbReference>
<keyword evidence="7 10" id="KW-0472">Membrane</keyword>
<dbReference type="PANTHER" id="PTHR13117">
    <property type="entry name" value="ENDOPLASMIC RETICULUM MULTISPAN TRANSMEMBRANE PROTEIN-RELATED"/>
    <property type="match status" value="1"/>
</dbReference>
<evidence type="ECO:0000256" key="5">
    <source>
        <dbReference type="ARBA" id="ARBA00022824"/>
    </source>
</evidence>
<keyword evidence="5 10" id="KW-0256">Endoplasmic reticulum</keyword>
<comment type="similarity">
    <text evidence="3 10">Belongs to the RFT1 family.</text>
</comment>
<evidence type="ECO:0000256" key="7">
    <source>
        <dbReference type="ARBA" id="ARBA00023136"/>
    </source>
</evidence>
<gene>
    <name evidence="11" type="ORF">B0H63DRAFT_495309</name>
</gene>
<evidence type="ECO:0000256" key="9">
    <source>
        <dbReference type="ARBA" id="ARBA00045912"/>
    </source>
</evidence>
<evidence type="ECO:0000256" key="4">
    <source>
        <dbReference type="ARBA" id="ARBA00022692"/>
    </source>
</evidence>
<organism evidence="11 12">
    <name type="scientific">Podospora didyma</name>
    <dbReference type="NCBI Taxonomy" id="330526"/>
    <lineage>
        <taxon>Eukaryota</taxon>
        <taxon>Fungi</taxon>
        <taxon>Dikarya</taxon>
        <taxon>Ascomycota</taxon>
        <taxon>Pezizomycotina</taxon>
        <taxon>Sordariomycetes</taxon>
        <taxon>Sordariomycetidae</taxon>
        <taxon>Sordariales</taxon>
        <taxon>Podosporaceae</taxon>
        <taxon>Podospora</taxon>
    </lineage>
</organism>
<dbReference type="PANTHER" id="PTHR13117:SF5">
    <property type="entry name" value="PROTEIN RFT1 HOMOLOG"/>
    <property type="match status" value="1"/>
</dbReference>
<comment type="caution">
    <text evidence="11">The sequence shown here is derived from an EMBL/GenBank/DDBJ whole genome shotgun (WGS) entry which is preliminary data.</text>
</comment>
<evidence type="ECO:0000256" key="2">
    <source>
        <dbReference type="ARBA" id="ARBA00004922"/>
    </source>
</evidence>
<dbReference type="AlphaFoldDB" id="A0AAE0NHV3"/>
<evidence type="ECO:0000313" key="11">
    <source>
        <dbReference type="EMBL" id="KAK3381777.1"/>
    </source>
</evidence>
<protein>
    <recommendedName>
        <fullName evidence="8 10">Man(5)GlcNAc(2)-PP-dolichol translocation protein RFT1</fullName>
    </recommendedName>
</protein>
<feature type="transmembrane region" description="Helical" evidence="10">
    <location>
        <begin position="106"/>
        <end position="128"/>
    </location>
</feature>
<dbReference type="InterPro" id="IPR007594">
    <property type="entry name" value="RFT1"/>
</dbReference>
<name>A0AAE0NHV3_9PEZI</name>
<evidence type="ECO:0000313" key="12">
    <source>
        <dbReference type="Proteomes" id="UP001285441"/>
    </source>
</evidence>
<dbReference type="GO" id="GO:0006488">
    <property type="term" value="P:dolichol-linked oligosaccharide biosynthetic process"/>
    <property type="evidence" value="ECO:0007669"/>
    <property type="project" value="InterPro"/>
</dbReference>
<reference evidence="11" key="1">
    <citation type="journal article" date="2023" name="Mol. Phylogenet. Evol.">
        <title>Genome-scale phylogeny and comparative genomics of the fungal order Sordariales.</title>
        <authorList>
            <person name="Hensen N."/>
            <person name="Bonometti L."/>
            <person name="Westerberg I."/>
            <person name="Brannstrom I.O."/>
            <person name="Guillou S."/>
            <person name="Cros-Aarteil S."/>
            <person name="Calhoun S."/>
            <person name="Haridas S."/>
            <person name="Kuo A."/>
            <person name="Mondo S."/>
            <person name="Pangilinan J."/>
            <person name="Riley R."/>
            <person name="LaButti K."/>
            <person name="Andreopoulos B."/>
            <person name="Lipzen A."/>
            <person name="Chen C."/>
            <person name="Yan M."/>
            <person name="Daum C."/>
            <person name="Ng V."/>
            <person name="Clum A."/>
            <person name="Steindorff A."/>
            <person name="Ohm R.A."/>
            <person name="Martin F."/>
            <person name="Silar P."/>
            <person name="Natvig D.O."/>
            <person name="Lalanne C."/>
            <person name="Gautier V."/>
            <person name="Ament-Velasquez S.L."/>
            <person name="Kruys A."/>
            <person name="Hutchinson M.I."/>
            <person name="Powell A.J."/>
            <person name="Barry K."/>
            <person name="Miller A.N."/>
            <person name="Grigoriev I.V."/>
            <person name="Debuchy R."/>
            <person name="Gladieux P."/>
            <person name="Hiltunen Thoren M."/>
            <person name="Johannesson H."/>
        </authorList>
    </citation>
    <scope>NUCLEOTIDE SEQUENCE</scope>
    <source>
        <strain evidence="11">CBS 232.78</strain>
    </source>
</reference>
<feature type="transmembrane region" description="Helical" evidence="10">
    <location>
        <begin position="148"/>
        <end position="167"/>
    </location>
</feature>
<comment type="function">
    <text evidence="9 10">Intramembrane glycolipid transporter that operates in the biosynthetic pathway of dolichol-linked oligosaccharides, the glycan precursors employed in protein asparagine (N)-glycosylation. The sequential addition of sugars to dolichol pyrophosphate produces dolichol-linked oligosaccharides containing fourteen sugars, including two GlcNAcs, nine mannoses and three glucoses. Once assembled, the oligosaccharide is transferred from the lipid to nascent proteins by oligosaccharyltransferases. The assembly of dolichol-linked oligosaccharides begins on the cytosolic side of the endoplasmic reticulum membrane and finishes in its lumen. RFT1 could mediate the translocation of the cytosolically oriented intermediate DolPP-GlcNAc2Man5, produced by ALG11, into the ER lumen where dolichol-linked oligosaccharides assembly continues. However, the intramembrane lipid transporter activity could not be confirmed in vitro.</text>
</comment>
<dbReference type="GO" id="GO:0034203">
    <property type="term" value="P:glycolipid translocation"/>
    <property type="evidence" value="ECO:0007669"/>
    <property type="project" value="TreeGrafter"/>
</dbReference>
<keyword evidence="10" id="KW-0813">Transport</keyword>
<feature type="transmembrane region" description="Helical" evidence="10">
    <location>
        <begin position="53"/>
        <end position="71"/>
    </location>
</feature>
<reference evidence="11" key="2">
    <citation type="submission" date="2023-06" db="EMBL/GenBank/DDBJ databases">
        <authorList>
            <consortium name="Lawrence Berkeley National Laboratory"/>
            <person name="Haridas S."/>
            <person name="Hensen N."/>
            <person name="Bonometti L."/>
            <person name="Westerberg I."/>
            <person name="Brannstrom I.O."/>
            <person name="Guillou S."/>
            <person name="Cros-Aarteil S."/>
            <person name="Calhoun S."/>
            <person name="Kuo A."/>
            <person name="Mondo S."/>
            <person name="Pangilinan J."/>
            <person name="Riley R."/>
            <person name="LaButti K."/>
            <person name="Andreopoulos B."/>
            <person name="Lipzen A."/>
            <person name="Chen C."/>
            <person name="Yanf M."/>
            <person name="Daum C."/>
            <person name="Ng V."/>
            <person name="Clum A."/>
            <person name="Steindorff A."/>
            <person name="Ohm R."/>
            <person name="Martin F."/>
            <person name="Silar P."/>
            <person name="Natvig D."/>
            <person name="Lalanne C."/>
            <person name="Gautier V."/>
            <person name="Ament-velasquez S.L."/>
            <person name="Kruys A."/>
            <person name="Hutchinson M.I."/>
            <person name="Powell A.J."/>
            <person name="Barry K."/>
            <person name="Miller A.N."/>
            <person name="Grigoriev I.V."/>
            <person name="Debuchy R."/>
            <person name="Gladieux P."/>
            <person name="Thoren M.H."/>
            <person name="Johannesson H."/>
        </authorList>
    </citation>
    <scope>NUCLEOTIDE SEQUENCE</scope>
    <source>
        <strain evidence="11">CBS 232.78</strain>
    </source>
</reference>
<evidence type="ECO:0000256" key="8">
    <source>
        <dbReference type="ARBA" id="ARBA00044793"/>
    </source>
</evidence>
<feature type="transmembrane region" description="Helical" evidence="10">
    <location>
        <begin position="20"/>
        <end position="41"/>
    </location>
</feature>
<evidence type="ECO:0000256" key="6">
    <source>
        <dbReference type="ARBA" id="ARBA00022989"/>
    </source>
</evidence>
<feature type="transmembrane region" description="Helical" evidence="10">
    <location>
        <begin position="453"/>
        <end position="471"/>
    </location>
</feature>
<sequence length="568" mass="60045">MSIPNKTLGNDHGSNSSTKAVRGASLLILLQVASRAVTFVANQLLLRFLTAQLLGVSAQLEVYYLSVLFFARESLRVAIQRQDSSALDSGKDDKTTKTTTNKSAQAAVNLGYLSITLGIPLAGVFGWLYRTSLSATTLAETPNLVVSLYLYAAAAVVELVSEPAFVVMQTRLQFGTRAAAESVATFLRCAVTLGSAVWGATRATSVDLGVLPFALGQLSYGAGLLAVYAWRGAGLAKREGFSLMPRRLASSAPVEAKKTEREGKEFALAYFYRPTLQLASSMMAQSVVKHLLTQGDTFLVSVLSTPTAQGVYALANNYGGLAARLVFQPVEESSRSYFSRLLATPSSSCAAAEKDGHVDEMAAPLEARIRAGADLQAVLKMYALLSLVITTLGPSAAPVLLSLVAGPRWANSGAGACLAAYMWYIPLLAVNGVAEAFVASVATKAEVHTQSAWMGAFSLGFAGAGFVFIRLMDWGAVGLVAANGINMVCRIVWCAGFITRYFRRANVPFDLLGVLPRPAALGTAVVTSQLVKRFIKETSAGAPPLGAKQALMELAKVAGVALPFLFVL</sequence>
<dbReference type="Pfam" id="PF04506">
    <property type="entry name" value="Rft-1"/>
    <property type="match status" value="1"/>
</dbReference>
<comment type="subcellular location">
    <subcellularLocation>
        <location evidence="1 10">Endoplasmic reticulum membrane</location>
        <topology evidence="1 10">Multi-pass membrane protein</topology>
    </subcellularLocation>
</comment>
<keyword evidence="12" id="KW-1185">Reference proteome</keyword>
<evidence type="ECO:0000256" key="1">
    <source>
        <dbReference type="ARBA" id="ARBA00004477"/>
    </source>
</evidence>
<comment type="pathway">
    <text evidence="2">Protein modification; protein glycosylation.</text>
</comment>
<feature type="transmembrane region" description="Helical" evidence="10">
    <location>
        <begin position="477"/>
        <end position="498"/>
    </location>
</feature>
<evidence type="ECO:0000256" key="3">
    <source>
        <dbReference type="ARBA" id="ARBA00010288"/>
    </source>
</evidence>
<keyword evidence="4 10" id="KW-0812">Transmembrane</keyword>
<feature type="transmembrane region" description="Helical" evidence="10">
    <location>
        <begin position="378"/>
        <end position="401"/>
    </location>
</feature>